<evidence type="ECO:0000313" key="2">
    <source>
        <dbReference type="Proteomes" id="UP000012128"/>
    </source>
</evidence>
<evidence type="ECO:0000313" key="1">
    <source>
        <dbReference type="EMBL" id="EMM82361.1"/>
    </source>
</evidence>
<dbReference type="SUPFAM" id="SSF58104">
    <property type="entry name" value="Methyl-accepting chemotaxis protein (MCP) signaling domain"/>
    <property type="match status" value="1"/>
</dbReference>
<protein>
    <recommendedName>
        <fullName evidence="3">Methyl-accepting chemotaxis protein signaling domain protein</fullName>
    </recommendedName>
</protein>
<gene>
    <name evidence="1" type="ORF">LEP1GSC037_0146</name>
</gene>
<dbReference type="AlphaFoldDB" id="M6GTZ7"/>
<comment type="caution">
    <text evidence="1">The sequence shown here is derived from an EMBL/GenBank/DDBJ whole genome shotgun (WGS) entry which is preliminary data.</text>
</comment>
<evidence type="ECO:0008006" key="3">
    <source>
        <dbReference type="Google" id="ProtNLM"/>
    </source>
</evidence>
<accession>M6GTZ7</accession>
<dbReference type="EMBL" id="AFLW02000084">
    <property type="protein sequence ID" value="EMM82361.1"/>
    <property type="molecule type" value="Genomic_DNA"/>
</dbReference>
<feature type="non-terminal residue" evidence="1">
    <location>
        <position position="1"/>
    </location>
</feature>
<sequence>VAEEIGKLASQTSTSVQEIGSLVNSTNTAVLNGNTKVAEAFNILKKT</sequence>
<reference evidence="1 2" key="1">
    <citation type="submission" date="2013-01" db="EMBL/GenBank/DDBJ databases">
        <authorList>
            <person name="Harkins D.M."/>
            <person name="Durkin A.S."/>
            <person name="Brinkac L.M."/>
            <person name="Haft D.H."/>
            <person name="Selengut J.D."/>
            <person name="Sanka R."/>
            <person name="DePew J."/>
            <person name="Purushe J."/>
            <person name="Hospenthal D.R."/>
            <person name="Murray C.K."/>
            <person name="Pimentel G."/>
            <person name="Wasfy M."/>
            <person name="Parker T."/>
            <person name="Miller R.S."/>
            <person name="Vinetz J.M."/>
            <person name="Sutton G.G."/>
            <person name="Nierman W.C."/>
            <person name="Fouts D.E."/>
        </authorList>
    </citation>
    <scope>NUCLEOTIDE SEQUENCE [LARGE SCALE GENOMIC DNA]</scope>
    <source>
        <strain evidence="1 2">2006001854</strain>
    </source>
</reference>
<dbReference type="Gene3D" id="1.10.287.950">
    <property type="entry name" value="Methyl-accepting chemotaxis protein"/>
    <property type="match status" value="1"/>
</dbReference>
<dbReference type="Proteomes" id="UP000012128">
    <property type="component" value="Unassembled WGS sequence"/>
</dbReference>
<organism evidence="1 2">
    <name type="scientific">Leptospira interrogans str. 2006001854</name>
    <dbReference type="NCBI Taxonomy" id="1001590"/>
    <lineage>
        <taxon>Bacteria</taxon>
        <taxon>Pseudomonadati</taxon>
        <taxon>Spirochaetota</taxon>
        <taxon>Spirochaetia</taxon>
        <taxon>Leptospirales</taxon>
        <taxon>Leptospiraceae</taxon>
        <taxon>Leptospira</taxon>
    </lineage>
</organism>
<name>M6GTZ7_LEPIR</name>
<proteinExistence type="predicted"/>